<sequence>MTAPSTSAAGSNTVALIDYGSGNLHSAGKALERAASEARTGTRVVVTADPEEVRRADRIVLPGVGAYADCRRGLDAVPGMVEALTEAVQKNGRPFLGICVGLQLMAERGLEHGVTEGLGWIGGDVVKLEPADASLKIPHMGWNSLTVRRPHPLLAGIPTGAEGLDAYFVHSYHLAARDEADVVAVSDYGQPVTAIVSRGTVAGTQFHPEKSQRLGLALLANFLTWAP</sequence>
<dbReference type="PIRSF" id="PIRSF000495">
    <property type="entry name" value="Amidotransf_hisH"/>
    <property type="match status" value="1"/>
</dbReference>
<keyword evidence="4 10" id="KW-0378">Hydrolase</keyword>
<comment type="catalytic activity">
    <reaction evidence="8 10">
        <text>5-[(5-phospho-1-deoxy-D-ribulos-1-ylimino)methylamino]-1-(5-phospho-beta-D-ribosyl)imidazole-4-carboxamide + L-glutamine = D-erythro-1-(imidazol-4-yl)glycerol 3-phosphate + 5-amino-1-(5-phospho-beta-D-ribosyl)imidazole-4-carboxamide + L-glutamate + H(+)</text>
        <dbReference type="Rhea" id="RHEA:24793"/>
        <dbReference type="ChEBI" id="CHEBI:15378"/>
        <dbReference type="ChEBI" id="CHEBI:29985"/>
        <dbReference type="ChEBI" id="CHEBI:58278"/>
        <dbReference type="ChEBI" id="CHEBI:58359"/>
        <dbReference type="ChEBI" id="CHEBI:58475"/>
        <dbReference type="ChEBI" id="CHEBI:58525"/>
        <dbReference type="EC" id="4.3.2.10"/>
    </reaction>
</comment>
<dbReference type="InterPro" id="IPR017926">
    <property type="entry name" value="GATASE"/>
</dbReference>
<gene>
    <name evidence="10 12" type="primary">hisH</name>
    <name evidence="12" type="ORF">MWN34_11190</name>
</gene>
<dbReference type="PROSITE" id="PS51273">
    <property type="entry name" value="GATASE_TYPE_1"/>
    <property type="match status" value="1"/>
</dbReference>
<feature type="active site" evidence="10">
    <location>
        <position position="207"/>
    </location>
</feature>
<keyword evidence="13" id="KW-1185">Reference proteome</keyword>
<accession>A0ABT0DC83</accession>
<evidence type="ECO:0000313" key="12">
    <source>
        <dbReference type="EMBL" id="MCK0197479.1"/>
    </source>
</evidence>
<dbReference type="RefSeq" id="WP_247029250.1">
    <property type="nucleotide sequence ID" value="NZ_JALKCH010000006.1"/>
</dbReference>
<dbReference type="InterPro" id="IPR010139">
    <property type="entry name" value="Imidazole-glycPsynth_HisH"/>
</dbReference>
<dbReference type="SUPFAM" id="SSF52317">
    <property type="entry name" value="Class I glutamine amidotransferase-like"/>
    <property type="match status" value="1"/>
</dbReference>
<feature type="domain" description="Glutamine amidotransferase" evidence="11">
    <location>
        <begin position="26"/>
        <end position="223"/>
    </location>
</feature>
<keyword evidence="5 10" id="KW-0315">Glutamine amidotransferase</keyword>
<keyword evidence="10" id="KW-0963">Cytoplasm</keyword>
<proteinExistence type="inferred from homology"/>
<comment type="catalytic activity">
    <reaction evidence="9 10">
        <text>L-glutamine + H2O = L-glutamate + NH4(+)</text>
        <dbReference type="Rhea" id="RHEA:15889"/>
        <dbReference type="ChEBI" id="CHEBI:15377"/>
        <dbReference type="ChEBI" id="CHEBI:28938"/>
        <dbReference type="ChEBI" id="CHEBI:29985"/>
        <dbReference type="ChEBI" id="CHEBI:58359"/>
        <dbReference type="EC" id="3.5.1.2"/>
    </reaction>
</comment>
<dbReference type="GO" id="GO:0016829">
    <property type="term" value="F:lyase activity"/>
    <property type="evidence" value="ECO:0007669"/>
    <property type="project" value="UniProtKB-KW"/>
</dbReference>
<evidence type="ECO:0000256" key="3">
    <source>
        <dbReference type="ARBA" id="ARBA00022605"/>
    </source>
</evidence>
<comment type="caution">
    <text evidence="12">The sequence shown here is derived from an EMBL/GenBank/DDBJ whole genome shotgun (WGS) entry which is preliminary data.</text>
</comment>
<feature type="active site" description="Nucleophile" evidence="10">
    <location>
        <position position="99"/>
    </location>
</feature>
<evidence type="ECO:0000256" key="1">
    <source>
        <dbReference type="ARBA" id="ARBA00005091"/>
    </source>
</evidence>
<dbReference type="Proteomes" id="UP001203284">
    <property type="component" value="Unassembled WGS sequence"/>
</dbReference>
<evidence type="ECO:0000256" key="9">
    <source>
        <dbReference type="ARBA" id="ARBA00049534"/>
    </source>
</evidence>
<dbReference type="Pfam" id="PF00117">
    <property type="entry name" value="GATase"/>
    <property type="match status" value="1"/>
</dbReference>
<evidence type="ECO:0000313" key="13">
    <source>
        <dbReference type="Proteomes" id="UP001203284"/>
    </source>
</evidence>
<protein>
    <recommendedName>
        <fullName evidence="10">Imidazole glycerol phosphate synthase subunit HisH</fullName>
        <ecNumber evidence="10">4.3.2.10</ecNumber>
    </recommendedName>
    <alternativeName>
        <fullName evidence="10">IGP synthase glutaminase subunit</fullName>
        <ecNumber evidence="10">3.5.1.2</ecNumber>
    </alternativeName>
    <alternativeName>
        <fullName evidence="10">IGP synthase subunit HisH</fullName>
    </alternativeName>
    <alternativeName>
        <fullName evidence="10">ImGP synthase subunit HisH</fullName>
        <shortName evidence="10">IGPS subunit HisH</shortName>
    </alternativeName>
</protein>
<evidence type="ECO:0000256" key="10">
    <source>
        <dbReference type="HAMAP-Rule" id="MF_00278"/>
    </source>
</evidence>
<dbReference type="EC" id="4.3.2.10" evidence="10"/>
<dbReference type="HAMAP" id="MF_00278">
    <property type="entry name" value="HisH"/>
    <property type="match status" value="1"/>
</dbReference>
<dbReference type="EC" id="3.5.1.2" evidence="10"/>
<evidence type="ECO:0000256" key="5">
    <source>
        <dbReference type="ARBA" id="ARBA00022962"/>
    </source>
</evidence>
<dbReference type="EMBL" id="JALKCH010000006">
    <property type="protein sequence ID" value="MCK0197479.1"/>
    <property type="molecule type" value="Genomic_DNA"/>
</dbReference>
<comment type="function">
    <text evidence="10">IGPS catalyzes the conversion of PRFAR and glutamine to IGP, AICAR and glutamate. The HisH subunit catalyzes the hydrolysis of glutamine to glutamate and ammonia as part of the synthesis of IGP and AICAR. The resulting ammonia molecule is channeled to the active site of HisF.</text>
</comment>
<evidence type="ECO:0000256" key="7">
    <source>
        <dbReference type="ARBA" id="ARBA00023239"/>
    </source>
</evidence>
<feature type="active site" evidence="10">
    <location>
        <position position="209"/>
    </location>
</feature>
<evidence type="ECO:0000256" key="2">
    <source>
        <dbReference type="ARBA" id="ARBA00011152"/>
    </source>
</evidence>
<comment type="subcellular location">
    <subcellularLocation>
        <location evidence="10">Cytoplasm</location>
    </subcellularLocation>
</comment>
<dbReference type="CDD" id="cd01748">
    <property type="entry name" value="GATase1_IGP_Synthase"/>
    <property type="match status" value="1"/>
</dbReference>
<reference evidence="12 13" key="1">
    <citation type="submission" date="2022-04" db="EMBL/GenBank/DDBJ databases">
        <authorList>
            <person name="Grouzdev D.S."/>
            <person name="Pantiukh K.S."/>
            <person name="Krutkina M.S."/>
        </authorList>
    </citation>
    <scope>NUCLEOTIDE SEQUENCE [LARGE SCALE GENOMIC DNA]</scope>
    <source>
        <strain evidence="12 13">6x-1</strain>
    </source>
</reference>
<keyword evidence="6 10" id="KW-0368">Histidine biosynthesis</keyword>
<dbReference type="NCBIfam" id="TIGR01855">
    <property type="entry name" value="IMP_synth_hisH"/>
    <property type="match status" value="1"/>
</dbReference>
<evidence type="ECO:0000256" key="6">
    <source>
        <dbReference type="ARBA" id="ARBA00023102"/>
    </source>
</evidence>
<comment type="pathway">
    <text evidence="1 10">Amino-acid biosynthesis; L-histidine biosynthesis; L-histidine from 5-phospho-alpha-D-ribose 1-diphosphate: step 5/9.</text>
</comment>
<evidence type="ECO:0000259" key="11">
    <source>
        <dbReference type="Pfam" id="PF00117"/>
    </source>
</evidence>
<dbReference type="Gene3D" id="3.40.50.880">
    <property type="match status" value="1"/>
</dbReference>
<keyword evidence="3 10" id="KW-0028">Amino-acid biosynthesis</keyword>
<evidence type="ECO:0000256" key="8">
    <source>
        <dbReference type="ARBA" id="ARBA00047838"/>
    </source>
</evidence>
<dbReference type="PANTHER" id="PTHR42701:SF1">
    <property type="entry name" value="IMIDAZOLE GLYCEROL PHOSPHATE SYNTHASE SUBUNIT HISH"/>
    <property type="match status" value="1"/>
</dbReference>
<dbReference type="PANTHER" id="PTHR42701">
    <property type="entry name" value="IMIDAZOLE GLYCEROL PHOSPHATE SYNTHASE SUBUNIT HISH"/>
    <property type="match status" value="1"/>
</dbReference>
<evidence type="ECO:0000256" key="4">
    <source>
        <dbReference type="ARBA" id="ARBA00022801"/>
    </source>
</evidence>
<organism evidence="12 13">
    <name type="scientific">Ancylobacter crimeensis</name>
    <dbReference type="NCBI Taxonomy" id="2579147"/>
    <lineage>
        <taxon>Bacteria</taxon>
        <taxon>Pseudomonadati</taxon>
        <taxon>Pseudomonadota</taxon>
        <taxon>Alphaproteobacteria</taxon>
        <taxon>Hyphomicrobiales</taxon>
        <taxon>Xanthobacteraceae</taxon>
        <taxon>Ancylobacter</taxon>
    </lineage>
</organism>
<name>A0ABT0DC83_9HYPH</name>
<dbReference type="InterPro" id="IPR029062">
    <property type="entry name" value="Class_I_gatase-like"/>
</dbReference>
<keyword evidence="7 10" id="KW-0456">Lyase</keyword>
<comment type="subunit">
    <text evidence="2 10">Heterodimer of HisH and HisF.</text>
</comment>